<dbReference type="PANTHER" id="PTHR15729">
    <property type="entry name" value="CDC42 GTPASE-ACTIVATING PROTEIN"/>
    <property type="match status" value="1"/>
</dbReference>
<dbReference type="GO" id="GO:0001650">
    <property type="term" value="C:fibrillar center"/>
    <property type="evidence" value="ECO:0007669"/>
    <property type="project" value="TreeGrafter"/>
</dbReference>
<dbReference type="GO" id="GO:0005096">
    <property type="term" value="F:GTPase activator activity"/>
    <property type="evidence" value="ECO:0007669"/>
    <property type="project" value="UniProtKB-KW"/>
</dbReference>
<dbReference type="EMBL" id="VZUH01089230">
    <property type="protein sequence ID" value="NXU95255.1"/>
    <property type="molecule type" value="Genomic_DNA"/>
</dbReference>
<sequence length="92" mass="10135">MRHLARLADYCSITNMHTKNLAMAGPPWLSLCHTVPALCRSKQIESACFSGTAAFMEVRIQSVVVEFILNHVEVLFSSKLSSVIRDGAGAWL</sequence>
<evidence type="ECO:0000313" key="4">
    <source>
        <dbReference type="Proteomes" id="UP000551443"/>
    </source>
</evidence>
<feature type="non-terminal residue" evidence="3">
    <location>
        <position position="92"/>
    </location>
</feature>
<evidence type="ECO:0000256" key="1">
    <source>
        <dbReference type="ARBA" id="ARBA00022468"/>
    </source>
</evidence>
<name>A0A7L3PVI4_9DEND</name>
<dbReference type="Gene3D" id="1.10.555.10">
    <property type="entry name" value="Rho GTPase activation protein"/>
    <property type="match status" value="1"/>
</dbReference>
<dbReference type="AlphaFoldDB" id="A0A7L3PVI4"/>
<dbReference type="GO" id="GO:0005794">
    <property type="term" value="C:Golgi apparatus"/>
    <property type="evidence" value="ECO:0007669"/>
    <property type="project" value="TreeGrafter"/>
</dbReference>
<dbReference type="InterPro" id="IPR051576">
    <property type="entry name" value="PX-Rho_GAP"/>
</dbReference>
<dbReference type="PROSITE" id="PS50238">
    <property type="entry name" value="RHOGAP"/>
    <property type="match status" value="1"/>
</dbReference>
<dbReference type="InterPro" id="IPR000198">
    <property type="entry name" value="RhoGAP_dom"/>
</dbReference>
<dbReference type="SUPFAM" id="SSF48350">
    <property type="entry name" value="GTPase activation domain, GAP"/>
    <property type="match status" value="1"/>
</dbReference>
<gene>
    <name evidence="3" type="primary">Arhgap32_2</name>
    <name evidence="3" type="ORF">XIPELE_R10521</name>
</gene>
<proteinExistence type="predicted"/>
<dbReference type="GO" id="GO:0007264">
    <property type="term" value="P:small GTPase-mediated signal transduction"/>
    <property type="evidence" value="ECO:0007669"/>
    <property type="project" value="TreeGrafter"/>
</dbReference>
<keyword evidence="4" id="KW-1185">Reference proteome</keyword>
<feature type="domain" description="Rho-GAP" evidence="2">
    <location>
        <begin position="1"/>
        <end position="76"/>
    </location>
</feature>
<accession>A0A7L3PVI4</accession>
<protein>
    <submittedName>
        <fullName evidence="3">RHG32 protein</fullName>
    </submittedName>
</protein>
<reference evidence="3 4" key="1">
    <citation type="submission" date="2019-09" db="EMBL/GenBank/DDBJ databases">
        <title>Bird 10,000 Genomes (B10K) Project - Family phase.</title>
        <authorList>
            <person name="Zhang G."/>
        </authorList>
    </citation>
    <scope>NUCLEOTIDE SEQUENCE [LARGE SCALE GENOMIC DNA]</scope>
    <source>
        <strain evidence="3">OUT-0059</strain>
        <tissue evidence="3">Muscle</tissue>
    </source>
</reference>
<dbReference type="GO" id="GO:0005654">
    <property type="term" value="C:nucleoplasm"/>
    <property type="evidence" value="ECO:0007669"/>
    <property type="project" value="TreeGrafter"/>
</dbReference>
<dbReference type="Proteomes" id="UP000551443">
    <property type="component" value="Unassembled WGS sequence"/>
</dbReference>
<dbReference type="GO" id="GO:0015629">
    <property type="term" value="C:actin cytoskeleton"/>
    <property type="evidence" value="ECO:0007669"/>
    <property type="project" value="TreeGrafter"/>
</dbReference>
<dbReference type="PANTHER" id="PTHR15729:SF13">
    <property type="entry name" value="RHO GTPASE-ACTIVATING PROTEIN 32"/>
    <property type="match status" value="1"/>
</dbReference>
<dbReference type="GO" id="GO:0005938">
    <property type="term" value="C:cell cortex"/>
    <property type="evidence" value="ECO:0007669"/>
    <property type="project" value="TreeGrafter"/>
</dbReference>
<evidence type="ECO:0000313" key="3">
    <source>
        <dbReference type="EMBL" id="NXU95255.1"/>
    </source>
</evidence>
<feature type="non-terminal residue" evidence="3">
    <location>
        <position position="1"/>
    </location>
</feature>
<comment type="caution">
    <text evidence="3">The sequence shown here is derived from an EMBL/GenBank/DDBJ whole genome shotgun (WGS) entry which is preliminary data.</text>
</comment>
<dbReference type="InterPro" id="IPR008936">
    <property type="entry name" value="Rho_GTPase_activation_prot"/>
</dbReference>
<evidence type="ECO:0000259" key="2">
    <source>
        <dbReference type="PROSITE" id="PS50238"/>
    </source>
</evidence>
<keyword evidence="1" id="KW-0343">GTPase activation</keyword>
<organism evidence="3 4">
    <name type="scientific">Xiphorhynchus elegans</name>
    <name type="common">elegant woodcreeper</name>
    <dbReference type="NCBI Taxonomy" id="269412"/>
    <lineage>
        <taxon>Eukaryota</taxon>
        <taxon>Metazoa</taxon>
        <taxon>Chordata</taxon>
        <taxon>Craniata</taxon>
        <taxon>Vertebrata</taxon>
        <taxon>Euteleostomi</taxon>
        <taxon>Archelosauria</taxon>
        <taxon>Archosauria</taxon>
        <taxon>Dinosauria</taxon>
        <taxon>Saurischia</taxon>
        <taxon>Theropoda</taxon>
        <taxon>Coelurosauria</taxon>
        <taxon>Aves</taxon>
        <taxon>Neognathae</taxon>
        <taxon>Neoaves</taxon>
        <taxon>Telluraves</taxon>
        <taxon>Australaves</taxon>
        <taxon>Passeriformes</taxon>
        <taxon>Dendrocolaptidae</taxon>
        <taxon>Xiphorhynchus</taxon>
    </lineage>
</organism>